<dbReference type="InterPro" id="IPR050266">
    <property type="entry name" value="AB_hydrolase_sf"/>
</dbReference>
<name>A0A1A8T8J4_9GAMM</name>
<dbReference type="EMBL" id="FLOB01000002">
    <property type="protein sequence ID" value="SBS28209.1"/>
    <property type="molecule type" value="Genomic_DNA"/>
</dbReference>
<dbReference type="AlphaFoldDB" id="A0A1A8T8J4"/>
<evidence type="ECO:0000313" key="2">
    <source>
        <dbReference type="EMBL" id="SBS28209.1"/>
    </source>
</evidence>
<dbReference type="EC" id="3.7.1.14" evidence="2"/>
<feature type="domain" description="AB hydrolase-1" evidence="1">
    <location>
        <begin position="30"/>
        <end position="225"/>
    </location>
</feature>
<dbReference type="GO" id="GO:0016787">
    <property type="term" value="F:hydrolase activity"/>
    <property type="evidence" value="ECO:0007669"/>
    <property type="project" value="UniProtKB-KW"/>
</dbReference>
<proteinExistence type="predicted"/>
<dbReference type="SUPFAM" id="SSF53474">
    <property type="entry name" value="alpha/beta-Hydrolases"/>
    <property type="match status" value="1"/>
</dbReference>
<keyword evidence="2" id="KW-0378">Hydrolase</keyword>
<dbReference type="STRING" id="1792290.MSP8886_01091"/>
<evidence type="ECO:0000313" key="3">
    <source>
        <dbReference type="Proteomes" id="UP000092544"/>
    </source>
</evidence>
<dbReference type="PRINTS" id="PR00111">
    <property type="entry name" value="ABHYDROLASE"/>
</dbReference>
<accession>A0A1A8T8J4</accession>
<organism evidence="2 3">
    <name type="scientific">Marinomonas spartinae</name>
    <dbReference type="NCBI Taxonomy" id="1792290"/>
    <lineage>
        <taxon>Bacteria</taxon>
        <taxon>Pseudomonadati</taxon>
        <taxon>Pseudomonadota</taxon>
        <taxon>Gammaproteobacteria</taxon>
        <taxon>Oceanospirillales</taxon>
        <taxon>Oceanospirillaceae</taxon>
        <taxon>Marinomonas</taxon>
    </lineage>
</organism>
<dbReference type="InterPro" id="IPR029058">
    <property type="entry name" value="AB_hydrolase_fold"/>
</dbReference>
<dbReference type="InterPro" id="IPR000073">
    <property type="entry name" value="AB_hydrolase_1"/>
</dbReference>
<dbReference type="Gene3D" id="3.40.50.1820">
    <property type="entry name" value="alpha/beta hydrolase"/>
    <property type="match status" value="1"/>
</dbReference>
<keyword evidence="3" id="KW-1185">Reference proteome</keyword>
<dbReference type="Proteomes" id="UP000092544">
    <property type="component" value="Unassembled WGS sequence"/>
</dbReference>
<dbReference type="Pfam" id="PF12697">
    <property type="entry name" value="Abhydrolase_6"/>
    <property type="match status" value="1"/>
</dbReference>
<dbReference type="OrthoDB" id="2086224at2"/>
<evidence type="ECO:0000259" key="1">
    <source>
        <dbReference type="Pfam" id="PF12697"/>
    </source>
</evidence>
<protein>
    <submittedName>
        <fullName evidence="2">2-hydroxy-6-oxononadienedioate/2-hydroxy-6-oxononatrienedioate hydrolase</fullName>
        <ecNumber evidence="2">3.7.1.14</ecNumber>
    </submittedName>
</protein>
<reference evidence="2 3" key="1">
    <citation type="submission" date="2016-06" db="EMBL/GenBank/DDBJ databases">
        <authorList>
            <person name="Kjaerup R.B."/>
            <person name="Dalgaard T.S."/>
            <person name="Juul-Madsen H.R."/>
        </authorList>
    </citation>
    <scope>NUCLEOTIDE SEQUENCE [LARGE SCALE GENOMIC DNA]</scope>
    <source>
        <strain evidence="2 3">CECT 8886</strain>
    </source>
</reference>
<gene>
    <name evidence="2" type="primary">mhpC_1</name>
    <name evidence="2" type="ORF">MSP8886_01091</name>
</gene>
<dbReference type="PANTHER" id="PTHR43798">
    <property type="entry name" value="MONOACYLGLYCEROL LIPASE"/>
    <property type="match status" value="1"/>
</dbReference>
<dbReference type="PANTHER" id="PTHR43798:SF29">
    <property type="entry name" value="AB HYDROLASE-1 DOMAIN-CONTAINING PROTEIN"/>
    <property type="match status" value="1"/>
</dbReference>
<dbReference type="RefSeq" id="WP_067013526.1">
    <property type="nucleotide sequence ID" value="NZ_FLOB01000002.1"/>
</dbReference>
<sequence>MSYLFLPGLLCDAAVWQSVLSPFPRDEVSVVDYGDADSIEAMAEAVLQSSPERFVLVGHSMGGLVALEVCRQAPERVSHLVLLDTGYKALPKDHKGEQEKASLLALLALAKEQGMAAMGRQLLAEMVHPDRLKDDPLVSSILAMMERQTLATFTAQVNALVQRPDATCVLREVACPVLLMCGRQDSWTPVSLHEAMLLLVPDGELHVIEESGHVTPMEQPQAVVSQLQAWLALNQADKERESLI</sequence>